<evidence type="ECO:0008006" key="4">
    <source>
        <dbReference type="Google" id="ProtNLM"/>
    </source>
</evidence>
<dbReference type="Proteomes" id="UP000444316">
    <property type="component" value="Unassembled WGS sequence"/>
</dbReference>
<evidence type="ECO:0000256" key="1">
    <source>
        <dbReference type="SAM" id="SignalP"/>
    </source>
</evidence>
<keyword evidence="3" id="KW-1185">Reference proteome</keyword>
<protein>
    <recommendedName>
        <fullName evidence="4">Transglycosylase</fullName>
    </recommendedName>
</protein>
<dbReference type="RefSeq" id="WP_161034328.1">
    <property type="nucleotide sequence ID" value="NZ_WWCL01000001.1"/>
</dbReference>
<evidence type="ECO:0000313" key="3">
    <source>
        <dbReference type="Proteomes" id="UP000444316"/>
    </source>
</evidence>
<feature type="signal peptide" evidence="1">
    <location>
        <begin position="1"/>
        <end position="27"/>
    </location>
</feature>
<reference evidence="2" key="1">
    <citation type="submission" date="2019-12" db="EMBL/GenBank/DDBJ databases">
        <title>Novel species isolated from a subtropical stream in China.</title>
        <authorList>
            <person name="Lu H."/>
        </authorList>
    </citation>
    <scope>NUCLEOTIDE SEQUENCE [LARGE SCALE GENOMIC DNA]</scope>
    <source>
        <strain evidence="2">FT93W</strain>
    </source>
</reference>
<name>A0A845HUK2_9BURK</name>
<organism evidence="2 3">
    <name type="scientific">Duganella fentianensis</name>
    <dbReference type="NCBI Taxonomy" id="2692177"/>
    <lineage>
        <taxon>Bacteria</taxon>
        <taxon>Pseudomonadati</taxon>
        <taxon>Pseudomonadota</taxon>
        <taxon>Betaproteobacteria</taxon>
        <taxon>Burkholderiales</taxon>
        <taxon>Oxalobacteraceae</taxon>
        <taxon>Telluria group</taxon>
        <taxon>Duganella</taxon>
    </lineage>
</organism>
<dbReference type="AlphaFoldDB" id="A0A845HUK2"/>
<gene>
    <name evidence="2" type="ORF">GTP23_06480</name>
</gene>
<evidence type="ECO:0000313" key="2">
    <source>
        <dbReference type="EMBL" id="MYN44720.1"/>
    </source>
</evidence>
<feature type="chain" id="PRO_5032529330" description="Transglycosylase" evidence="1">
    <location>
        <begin position="28"/>
        <end position="213"/>
    </location>
</feature>
<keyword evidence="1" id="KW-0732">Signal</keyword>
<comment type="caution">
    <text evidence="2">The sequence shown here is derived from an EMBL/GenBank/DDBJ whole genome shotgun (WGS) entry which is preliminary data.</text>
</comment>
<proteinExistence type="predicted"/>
<sequence>MKFRIHMKKFAFLAFFLATLCCQSAWADELKDFGTQMSYFYLTPTPEAFEAFQKNAERWRKELDKAGKGSDVLVAVMIARISQKNNWPISEGMIGLRAKEIADGQSRLAKYVVDDTQVNAAKLDIWWASFFATGEEIYLANIFQYAGLELPKGDMARMLVIQAASWSFKANCRQHPKVLAFAKQRLTSPSTSEAQARFIRDAIAYADTASPAQ</sequence>
<accession>A0A845HUK2</accession>
<dbReference type="EMBL" id="WWCL01000001">
    <property type="protein sequence ID" value="MYN44720.1"/>
    <property type="molecule type" value="Genomic_DNA"/>
</dbReference>